<sequence length="300" mass="32399">MSSASYASFTGLAILEFPRKITTKGLVFDASFYLGLPERQSVLASLRLFNQNDEVFSDIGLYFVYTTIAQMDPSIEVFTGEGSGSPYTPDEFSLVGDIQFLFYLGVPSEAGIDYRKPPYIHICGPAFDVNIPAATFSVTAEQYTGAFRDVQKAAAQNGQRVAKSLSLSTICTIQDSARYENNKKPVPYNKRFVMVAGNITGMTSVLENDKIKDSYRVDVGNVVFLGTYVAPATPATNSGAASSSTSTPASGKRAKHLLASFMLPSLQTHSLEEKATSAQGLATLYSMLHLLSPLVLNIST</sequence>
<dbReference type="OrthoDB" id="3050469at2759"/>
<accession>A0A8H6Z8F2</accession>
<evidence type="ECO:0000313" key="2">
    <source>
        <dbReference type="Proteomes" id="UP000620124"/>
    </source>
</evidence>
<organism evidence="1 2">
    <name type="scientific">Mycena venus</name>
    <dbReference type="NCBI Taxonomy" id="2733690"/>
    <lineage>
        <taxon>Eukaryota</taxon>
        <taxon>Fungi</taxon>
        <taxon>Dikarya</taxon>
        <taxon>Basidiomycota</taxon>
        <taxon>Agaricomycotina</taxon>
        <taxon>Agaricomycetes</taxon>
        <taxon>Agaricomycetidae</taxon>
        <taxon>Agaricales</taxon>
        <taxon>Marasmiineae</taxon>
        <taxon>Mycenaceae</taxon>
        <taxon>Mycena</taxon>
    </lineage>
</organism>
<gene>
    <name evidence="1" type="ORF">MVEN_00113300</name>
</gene>
<reference evidence="1" key="1">
    <citation type="submission" date="2020-05" db="EMBL/GenBank/DDBJ databases">
        <title>Mycena genomes resolve the evolution of fungal bioluminescence.</title>
        <authorList>
            <person name="Tsai I.J."/>
        </authorList>
    </citation>
    <scope>NUCLEOTIDE SEQUENCE</scope>
    <source>
        <strain evidence="1">CCC161011</strain>
    </source>
</reference>
<evidence type="ECO:0000313" key="1">
    <source>
        <dbReference type="EMBL" id="KAF7372514.1"/>
    </source>
</evidence>
<comment type="caution">
    <text evidence="1">The sequence shown here is derived from an EMBL/GenBank/DDBJ whole genome shotgun (WGS) entry which is preliminary data.</text>
</comment>
<proteinExistence type="predicted"/>
<dbReference type="Proteomes" id="UP000620124">
    <property type="component" value="Unassembled WGS sequence"/>
</dbReference>
<dbReference type="EMBL" id="JACAZI010000001">
    <property type="protein sequence ID" value="KAF7372514.1"/>
    <property type="molecule type" value="Genomic_DNA"/>
</dbReference>
<dbReference type="AlphaFoldDB" id="A0A8H6Z8F2"/>
<protein>
    <submittedName>
        <fullName evidence="1">Uncharacterized protein</fullName>
    </submittedName>
</protein>
<keyword evidence="2" id="KW-1185">Reference proteome</keyword>
<name>A0A8H6Z8F2_9AGAR</name>